<gene>
    <name evidence="2" type="ORF">GCM10009843_33130</name>
</gene>
<evidence type="ECO:0000259" key="1">
    <source>
        <dbReference type="Pfam" id="PF13468"/>
    </source>
</evidence>
<dbReference type="SUPFAM" id="SSF54593">
    <property type="entry name" value="Glyoxalase/Bleomycin resistance protein/Dihydroxybiphenyl dioxygenase"/>
    <property type="match status" value="1"/>
</dbReference>
<evidence type="ECO:0000313" key="2">
    <source>
        <dbReference type="EMBL" id="GAA2130468.1"/>
    </source>
</evidence>
<keyword evidence="3" id="KW-1185">Reference proteome</keyword>
<evidence type="ECO:0000313" key="3">
    <source>
        <dbReference type="Proteomes" id="UP001500575"/>
    </source>
</evidence>
<dbReference type="Pfam" id="PF13468">
    <property type="entry name" value="Glyoxalase_3"/>
    <property type="match status" value="1"/>
</dbReference>
<reference evidence="3" key="1">
    <citation type="journal article" date="2019" name="Int. J. Syst. Evol. Microbiol.">
        <title>The Global Catalogue of Microorganisms (GCM) 10K type strain sequencing project: providing services to taxonomists for standard genome sequencing and annotation.</title>
        <authorList>
            <consortium name="The Broad Institute Genomics Platform"/>
            <consortium name="The Broad Institute Genome Sequencing Center for Infectious Disease"/>
            <person name="Wu L."/>
            <person name="Ma J."/>
        </authorList>
    </citation>
    <scope>NUCLEOTIDE SEQUENCE [LARGE SCALE GENOMIC DNA]</scope>
    <source>
        <strain evidence="3">JCM 16021</strain>
    </source>
</reference>
<protein>
    <submittedName>
        <fullName evidence="2">VOC family protein</fullName>
    </submittedName>
</protein>
<dbReference type="Gene3D" id="3.10.180.10">
    <property type="entry name" value="2,3-Dihydroxybiphenyl 1,2-Dioxygenase, domain 1"/>
    <property type="match status" value="1"/>
</dbReference>
<dbReference type="Proteomes" id="UP001500575">
    <property type="component" value="Unassembled WGS sequence"/>
</dbReference>
<dbReference type="InterPro" id="IPR029068">
    <property type="entry name" value="Glyas_Bleomycin-R_OHBP_Dase"/>
</dbReference>
<sequence>MRSRCTTGTQTADATPRATVDHFVIATRDLDQTVDDLHEVLGTRPVEGGAHIGRGTRNYLVGLGDTCYLEVIAVDEAQPEPDQPRLFGLDKAFGPSRLVTWAVTADDFEAARTRADAAGAPLGEVGELRRAAAGGEVRVRLTERPDVLEDGVVPFLVDWGTTDHPAPNLPRVDLVGLRLSHPQPARIRRLLVALGVRPALVWGVTPALEVVVQGTHGLVALR</sequence>
<feature type="domain" description="Glyoxalase-like" evidence="1">
    <location>
        <begin position="20"/>
        <end position="194"/>
    </location>
</feature>
<dbReference type="CDD" id="cd06587">
    <property type="entry name" value="VOC"/>
    <property type="match status" value="1"/>
</dbReference>
<comment type="caution">
    <text evidence="2">The sequence shown here is derived from an EMBL/GenBank/DDBJ whole genome shotgun (WGS) entry which is preliminary data.</text>
</comment>
<proteinExistence type="predicted"/>
<accession>A0ABP5KGL9</accession>
<organism evidence="2 3">
    <name type="scientific">Nocardioides bigeumensis</name>
    <dbReference type="NCBI Taxonomy" id="433657"/>
    <lineage>
        <taxon>Bacteria</taxon>
        <taxon>Bacillati</taxon>
        <taxon>Actinomycetota</taxon>
        <taxon>Actinomycetes</taxon>
        <taxon>Propionibacteriales</taxon>
        <taxon>Nocardioidaceae</taxon>
        <taxon>Nocardioides</taxon>
    </lineage>
</organism>
<name>A0ABP5KGL9_9ACTN</name>
<dbReference type="InterPro" id="IPR025870">
    <property type="entry name" value="Glyoxalase-like_dom"/>
</dbReference>
<dbReference type="EMBL" id="BAAAQQ010000013">
    <property type="protein sequence ID" value="GAA2130468.1"/>
    <property type="molecule type" value="Genomic_DNA"/>
</dbReference>